<dbReference type="Proteomes" id="UP000766595">
    <property type="component" value="Unassembled WGS sequence"/>
</dbReference>
<feature type="transmembrane region" description="Helical" evidence="6">
    <location>
        <begin position="51"/>
        <end position="84"/>
    </location>
</feature>
<dbReference type="AlphaFoldDB" id="A0A947D784"/>
<evidence type="ECO:0000256" key="6">
    <source>
        <dbReference type="SAM" id="Phobius"/>
    </source>
</evidence>
<dbReference type="RefSeq" id="WP_261968117.1">
    <property type="nucleotide sequence ID" value="NZ_JAHHZF010000004.1"/>
</dbReference>
<keyword evidence="4 6" id="KW-1133">Transmembrane helix</keyword>
<feature type="transmembrane region" description="Helical" evidence="6">
    <location>
        <begin position="142"/>
        <end position="167"/>
    </location>
</feature>
<dbReference type="InterPro" id="IPR001123">
    <property type="entry name" value="LeuE-type"/>
</dbReference>
<gene>
    <name evidence="7" type="ORF">KL771_08465</name>
</gene>
<keyword evidence="8" id="KW-1185">Reference proteome</keyword>
<dbReference type="GO" id="GO:0015171">
    <property type="term" value="F:amino acid transmembrane transporter activity"/>
    <property type="evidence" value="ECO:0007669"/>
    <property type="project" value="TreeGrafter"/>
</dbReference>
<comment type="caution">
    <text evidence="7">The sequence shown here is derived from an EMBL/GenBank/DDBJ whole genome shotgun (WGS) entry which is preliminary data.</text>
</comment>
<evidence type="ECO:0000256" key="5">
    <source>
        <dbReference type="ARBA" id="ARBA00023136"/>
    </source>
</evidence>
<sequence>MSPETWALFVPAAFALNMYPGPNNVLAMTNGARYGFGTALLASAGRFPPFAGFVLGAAVGLGAALAASAAFFTAIKIAGAIYLVWLGLKMVLGGASDLAETVGSSRLSALARREFLTAITNPKAMLVFTAFFAPFVDPTQPAFGQILQLGGAALALEAVAVALYAFAGSRLERFVRDARRLALVNRISGTALIVAGGLLLFARRPAQA</sequence>
<evidence type="ECO:0000256" key="2">
    <source>
        <dbReference type="ARBA" id="ARBA00022475"/>
    </source>
</evidence>
<keyword evidence="5 6" id="KW-0472">Membrane</keyword>
<dbReference type="PIRSF" id="PIRSF006324">
    <property type="entry name" value="LeuE"/>
    <property type="match status" value="1"/>
</dbReference>
<protein>
    <submittedName>
        <fullName evidence="7">LysE family translocator</fullName>
    </submittedName>
</protein>
<feature type="transmembrane region" description="Helical" evidence="6">
    <location>
        <begin position="115"/>
        <end position="136"/>
    </location>
</feature>
<evidence type="ECO:0000256" key="1">
    <source>
        <dbReference type="ARBA" id="ARBA00004651"/>
    </source>
</evidence>
<keyword evidence="2" id="KW-1003">Cell membrane</keyword>
<feature type="transmembrane region" description="Helical" evidence="6">
    <location>
        <begin position="183"/>
        <end position="202"/>
    </location>
</feature>
<accession>A0A947D784</accession>
<dbReference type="Pfam" id="PF01810">
    <property type="entry name" value="LysE"/>
    <property type="match status" value="1"/>
</dbReference>
<dbReference type="EMBL" id="JAHHZF010000004">
    <property type="protein sequence ID" value="MBT9289482.1"/>
    <property type="molecule type" value="Genomic_DNA"/>
</dbReference>
<evidence type="ECO:0000256" key="3">
    <source>
        <dbReference type="ARBA" id="ARBA00022692"/>
    </source>
</evidence>
<evidence type="ECO:0000313" key="7">
    <source>
        <dbReference type="EMBL" id="MBT9289482.1"/>
    </source>
</evidence>
<reference evidence="7 8" key="1">
    <citation type="submission" date="2021-06" db="EMBL/GenBank/DDBJ databases">
        <authorList>
            <person name="Grouzdev D.S."/>
            <person name="Koziaeva V."/>
        </authorList>
    </citation>
    <scope>NUCLEOTIDE SEQUENCE [LARGE SCALE GENOMIC DNA]</scope>
    <source>
        <strain evidence="7 8">22</strain>
    </source>
</reference>
<dbReference type="GO" id="GO:0005886">
    <property type="term" value="C:plasma membrane"/>
    <property type="evidence" value="ECO:0007669"/>
    <property type="project" value="UniProtKB-SubCell"/>
</dbReference>
<dbReference type="PANTHER" id="PTHR30086:SF20">
    <property type="entry name" value="ARGININE EXPORTER PROTEIN ARGO-RELATED"/>
    <property type="match status" value="1"/>
</dbReference>
<organism evidence="7 8">
    <name type="scientific">Prosthecodimorpha staleyi</name>
    <dbReference type="NCBI Taxonomy" id="2840188"/>
    <lineage>
        <taxon>Bacteria</taxon>
        <taxon>Pseudomonadati</taxon>
        <taxon>Pseudomonadota</taxon>
        <taxon>Alphaproteobacteria</taxon>
        <taxon>Hyphomicrobiales</taxon>
        <taxon>Ancalomicrobiaceae</taxon>
        <taxon>Prosthecodimorpha</taxon>
    </lineage>
</organism>
<name>A0A947D784_9HYPH</name>
<evidence type="ECO:0000256" key="4">
    <source>
        <dbReference type="ARBA" id="ARBA00022989"/>
    </source>
</evidence>
<keyword evidence="3 6" id="KW-0812">Transmembrane</keyword>
<comment type="subcellular location">
    <subcellularLocation>
        <location evidence="1">Cell membrane</location>
        <topology evidence="1">Multi-pass membrane protein</topology>
    </subcellularLocation>
</comment>
<evidence type="ECO:0000313" key="8">
    <source>
        <dbReference type="Proteomes" id="UP000766595"/>
    </source>
</evidence>
<dbReference type="PANTHER" id="PTHR30086">
    <property type="entry name" value="ARGININE EXPORTER PROTEIN ARGO"/>
    <property type="match status" value="1"/>
</dbReference>
<proteinExistence type="predicted"/>